<reference evidence="1 2" key="1">
    <citation type="journal article" date="2013" name="Genome Biol. Evol.">
        <title>Life in an arsenic-containing gold mine: genome and physiology of the autotrophic arsenite-oxidizing bacterium rhizobium sp. NT-26.</title>
        <authorList>
            <person name="Andres J."/>
            <person name="Arsene-Ploetze F."/>
            <person name="Barbe V."/>
            <person name="Brochier-Armanet C."/>
            <person name="Cleiss-Arnold J."/>
            <person name="Coppee J.Y."/>
            <person name="Dillies M.A."/>
            <person name="Geist"/>
            <person name="L"/>
            <person name="Joublin A."/>
            <person name="Koechler S."/>
            <person name="Lassalle F."/>
            <person name="Marchal M."/>
            <person name="Medigue C."/>
            <person name="Muller D."/>
            <person name="Nesme X."/>
            <person name="Plewniak F."/>
            <person name="Proux C."/>
            <person name="Ramirez-Bahena M.H."/>
            <person name="Schenowitz C."/>
            <person name="Sismeiro O."/>
            <person name="Vallenet D."/>
            <person name="Santini J.M."/>
            <person name="Bertin P.N."/>
        </authorList>
    </citation>
    <scope>NUCLEOTIDE SEQUENCE [LARGE SCALE GENOMIC DNA]</scope>
    <source>
        <strain evidence="1 2">NT-26</strain>
    </source>
</reference>
<accession>L0NIU6</accession>
<proteinExistence type="predicted"/>
<sequence>MFDWIMGARRLILNPPDEPMEVGVSMSFALNSRRAQPCLPDRGRLLSKIWNRFFLRRRGISQIDVGDLPEDVLRDIGLRDGKAAHRHVCGSSAWRDAMLSYPPRGL</sequence>
<evidence type="ECO:0000313" key="1">
    <source>
        <dbReference type="EMBL" id="CCF20192.1"/>
    </source>
</evidence>
<protein>
    <recommendedName>
        <fullName evidence="3">DUF1127 domain-containing protein</fullName>
    </recommendedName>
</protein>
<dbReference type="KEGG" id="rht:NT26_2468"/>
<dbReference type="EMBL" id="FO082820">
    <property type="protein sequence ID" value="CCF20192.1"/>
    <property type="molecule type" value="Genomic_DNA"/>
</dbReference>
<dbReference type="Proteomes" id="UP000010792">
    <property type="component" value="Chromosome"/>
</dbReference>
<evidence type="ECO:0008006" key="3">
    <source>
        <dbReference type="Google" id="ProtNLM"/>
    </source>
</evidence>
<keyword evidence="2" id="KW-1185">Reference proteome</keyword>
<dbReference type="AlphaFoldDB" id="L0NIU6"/>
<organism evidence="1 2">
    <name type="scientific">Pseudorhizobium banfieldiae</name>
    <dbReference type="NCBI Taxonomy" id="1125847"/>
    <lineage>
        <taxon>Bacteria</taxon>
        <taxon>Pseudomonadati</taxon>
        <taxon>Pseudomonadota</taxon>
        <taxon>Alphaproteobacteria</taxon>
        <taxon>Hyphomicrobiales</taxon>
        <taxon>Rhizobiaceae</taxon>
        <taxon>Rhizobium/Agrobacterium group</taxon>
        <taxon>Pseudorhizobium</taxon>
    </lineage>
</organism>
<evidence type="ECO:0000313" key="2">
    <source>
        <dbReference type="Proteomes" id="UP000010792"/>
    </source>
</evidence>
<gene>
    <name evidence="1" type="ORF">NT26_2468</name>
</gene>
<name>L0NIU6_9HYPH</name>